<feature type="region of interest" description="Disordered" evidence="1">
    <location>
        <begin position="126"/>
        <end position="146"/>
    </location>
</feature>
<reference evidence="2" key="1">
    <citation type="submission" date="2020-06" db="EMBL/GenBank/DDBJ databases">
        <authorList>
            <person name="Li T."/>
            <person name="Hu X."/>
            <person name="Zhang T."/>
            <person name="Song X."/>
            <person name="Zhang H."/>
            <person name="Dai N."/>
            <person name="Sheng W."/>
            <person name="Hou X."/>
            <person name="Wei L."/>
        </authorList>
    </citation>
    <scope>NUCLEOTIDE SEQUENCE</scope>
    <source>
        <strain evidence="2">KEN1</strain>
        <tissue evidence="2">Leaf</tissue>
    </source>
</reference>
<comment type="caution">
    <text evidence="2">The sequence shown here is derived from an EMBL/GenBank/DDBJ whole genome shotgun (WGS) entry which is preliminary data.</text>
</comment>
<accession>A0AAW2YF43</accession>
<evidence type="ECO:0000313" key="2">
    <source>
        <dbReference type="EMBL" id="KAL0464439.1"/>
    </source>
</evidence>
<dbReference type="PANTHER" id="PTHR46087:SF7">
    <property type="entry name" value="CYCLIN-LIKE PROTEIN"/>
    <property type="match status" value="1"/>
</dbReference>
<feature type="compositionally biased region" description="Polar residues" evidence="1">
    <location>
        <begin position="131"/>
        <end position="140"/>
    </location>
</feature>
<proteinExistence type="predicted"/>
<dbReference type="EMBL" id="JACGWN010000001">
    <property type="protein sequence ID" value="KAL0464439.1"/>
    <property type="molecule type" value="Genomic_DNA"/>
</dbReference>
<dbReference type="PANTHER" id="PTHR46087">
    <property type="entry name" value="PUTATIVE, EXPRESSED-RELATED"/>
    <property type="match status" value="1"/>
</dbReference>
<gene>
    <name evidence="2" type="ORF">Slati_0331500</name>
</gene>
<protein>
    <submittedName>
        <fullName evidence="2">Protein SEMI-ROLLED LEAF 2</fullName>
    </submittedName>
</protein>
<dbReference type="InterPro" id="IPR055296">
    <property type="entry name" value="SRL2-like"/>
</dbReference>
<name>A0AAW2YF43_9LAMI</name>
<evidence type="ECO:0000256" key="1">
    <source>
        <dbReference type="SAM" id="MobiDB-lite"/>
    </source>
</evidence>
<organism evidence="2">
    <name type="scientific">Sesamum latifolium</name>
    <dbReference type="NCBI Taxonomy" id="2727402"/>
    <lineage>
        <taxon>Eukaryota</taxon>
        <taxon>Viridiplantae</taxon>
        <taxon>Streptophyta</taxon>
        <taxon>Embryophyta</taxon>
        <taxon>Tracheophyta</taxon>
        <taxon>Spermatophyta</taxon>
        <taxon>Magnoliopsida</taxon>
        <taxon>eudicotyledons</taxon>
        <taxon>Gunneridae</taxon>
        <taxon>Pentapetalae</taxon>
        <taxon>asterids</taxon>
        <taxon>lamiids</taxon>
        <taxon>Lamiales</taxon>
        <taxon>Pedaliaceae</taxon>
        <taxon>Sesamum</taxon>
    </lineage>
</organism>
<sequence>MGVMSKRMMPVCDSLCICCPGMRPRSRHPVKRYKKLLADIYPKNMEEEPNDRKISKLCEYASKNPLRVPKRDGTYMFNLEGLIPKLCLIAQEMGNDERMLRLRCAGLQALSSTVVSAILENCQDSDKETKGSASSNQNNCDQEEHKVENQDVMNRAISWRMIVNDKDYFTTADTGSPKFWSRVCLHNMAKLARLATTVRRVLEALFCYFDQGNLWSPDHGLALPVLLDMQSIVENSGQLQPSRRRSLFTLATSMILFLSKAYNFLSLVTSAKTALRDEIVDPFLRLVDDCKLQIVDHRTGVDGMVKVYGSKEDDEDALKLLSAINISEEQSTEYFASMILENLGKLSNAELSNIRDQLVKDFLPDDVCPLGAQLVSETHGKICESGSKDLSEVEHSIFSASDDDPGDSFLSQTDSCSPLTLESPSLLSVDQFMDMVSETTKEVGQLSSSIPSDMPFKDMASQCEALQIGKQQVMSNFMAAPVIQDSSTSLCSQDSTHAHNKPSYSDLQPGYFTTSLITGVPMRCGAEFQHQPDFFCLPASTPYDNFLKAAGG</sequence>
<dbReference type="AlphaFoldDB" id="A0AAW2YF43"/>
<reference evidence="2" key="2">
    <citation type="journal article" date="2024" name="Plant">
        <title>Genomic evolution and insights into agronomic trait innovations of Sesamum species.</title>
        <authorList>
            <person name="Miao H."/>
            <person name="Wang L."/>
            <person name="Qu L."/>
            <person name="Liu H."/>
            <person name="Sun Y."/>
            <person name="Le M."/>
            <person name="Wang Q."/>
            <person name="Wei S."/>
            <person name="Zheng Y."/>
            <person name="Lin W."/>
            <person name="Duan Y."/>
            <person name="Cao H."/>
            <person name="Xiong S."/>
            <person name="Wang X."/>
            <person name="Wei L."/>
            <person name="Li C."/>
            <person name="Ma Q."/>
            <person name="Ju M."/>
            <person name="Zhao R."/>
            <person name="Li G."/>
            <person name="Mu C."/>
            <person name="Tian Q."/>
            <person name="Mei H."/>
            <person name="Zhang T."/>
            <person name="Gao T."/>
            <person name="Zhang H."/>
        </authorList>
    </citation>
    <scope>NUCLEOTIDE SEQUENCE</scope>
    <source>
        <strain evidence="2">KEN1</strain>
    </source>
</reference>